<evidence type="ECO:0000313" key="11">
    <source>
        <dbReference type="EMBL" id="PMD13601.1"/>
    </source>
</evidence>
<keyword evidence="6" id="KW-0234">DNA repair</keyword>
<gene>
    <name evidence="11" type="ORF">NA56DRAFT_611761</name>
</gene>
<evidence type="ECO:0000259" key="9">
    <source>
        <dbReference type="Pfam" id="PF01336"/>
    </source>
</evidence>
<dbReference type="EMBL" id="KZ613529">
    <property type="protein sequence ID" value="PMD13601.1"/>
    <property type="molecule type" value="Genomic_DNA"/>
</dbReference>
<dbReference type="STRING" id="1745343.A0A2J6PHS7"/>
<evidence type="ECO:0000256" key="4">
    <source>
        <dbReference type="ARBA" id="ARBA00022763"/>
    </source>
</evidence>
<dbReference type="Gene3D" id="2.40.50.140">
    <property type="entry name" value="Nucleic acid-binding proteins"/>
    <property type="match status" value="1"/>
</dbReference>
<dbReference type="GO" id="GO:0000781">
    <property type="term" value="C:chromosome, telomeric region"/>
    <property type="evidence" value="ECO:0007669"/>
    <property type="project" value="TreeGrafter"/>
</dbReference>
<dbReference type="InterPro" id="IPR004365">
    <property type="entry name" value="NA-bd_OB_tRNA"/>
</dbReference>
<dbReference type="PIRSF" id="PIRSF036949">
    <property type="entry name" value="RPA32"/>
    <property type="match status" value="1"/>
</dbReference>
<evidence type="ECO:0000259" key="10">
    <source>
        <dbReference type="Pfam" id="PF08784"/>
    </source>
</evidence>
<dbReference type="GO" id="GO:0003697">
    <property type="term" value="F:single-stranded DNA binding"/>
    <property type="evidence" value="ECO:0007669"/>
    <property type="project" value="TreeGrafter"/>
</dbReference>
<dbReference type="PANTHER" id="PTHR13989:SF16">
    <property type="entry name" value="REPLICATION PROTEIN A2"/>
    <property type="match status" value="1"/>
</dbReference>
<dbReference type="GO" id="GO:0006260">
    <property type="term" value="P:DNA replication"/>
    <property type="evidence" value="ECO:0007669"/>
    <property type="project" value="UniProtKB-KW"/>
</dbReference>
<proteinExistence type="inferred from homology"/>
<evidence type="ECO:0000313" key="12">
    <source>
        <dbReference type="Proteomes" id="UP000235672"/>
    </source>
</evidence>
<dbReference type="InterPro" id="IPR012340">
    <property type="entry name" value="NA-bd_OB-fold"/>
</dbReference>
<dbReference type="Pfam" id="PF01336">
    <property type="entry name" value="tRNA_anti-codon"/>
    <property type="match status" value="1"/>
</dbReference>
<keyword evidence="3" id="KW-0235">DNA replication</keyword>
<dbReference type="PANTHER" id="PTHR13989">
    <property type="entry name" value="REPLICATION PROTEIN A-RELATED"/>
    <property type="match status" value="1"/>
</dbReference>
<evidence type="ECO:0000256" key="6">
    <source>
        <dbReference type="ARBA" id="ARBA00023204"/>
    </source>
</evidence>
<comment type="subcellular location">
    <subcellularLocation>
        <location evidence="1">Nucleus</location>
    </subcellularLocation>
</comment>
<comment type="similarity">
    <text evidence="2">Belongs to the replication factor A protein 2 family.</text>
</comment>
<reference evidence="11 12" key="1">
    <citation type="submission" date="2016-05" db="EMBL/GenBank/DDBJ databases">
        <title>A degradative enzymes factory behind the ericoid mycorrhizal symbiosis.</title>
        <authorList>
            <consortium name="DOE Joint Genome Institute"/>
            <person name="Martino E."/>
            <person name="Morin E."/>
            <person name="Grelet G."/>
            <person name="Kuo A."/>
            <person name="Kohler A."/>
            <person name="Daghino S."/>
            <person name="Barry K."/>
            <person name="Choi C."/>
            <person name="Cichocki N."/>
            <person name="Clum A."/>
            <person name="Copeland A."/>
            <person name="Hainaut M."/>
            <person name="Haridas S."/>
            <person name="Labutti K."/>
            <person name="Lindquist E."/>
            <person name="Lipzen A."/>
            <person name="Khouja H.-R."/>
            <person name="Murat C."/>
            <person name="Ohm R."/>
            <person name="Olson A."/>
            <person name="Spatafora J."/>
            <person name="Veneault-Fourrey C."/>
            <person name="Henrissat B."/>
            <person name="Grigoriev I."/>
            <person name="Martin F."/>
            <person name="Perotto S."/>
        </authorList>
    </citation>
    <scope>NUCLEOTIDE SEQUENCE [LARGE SCALE GENOMIC DNA]</scope>
    <source>
        <strain evidence="11 12">UAMH 7357</strain>
    </source>
</reference>
<name>A0A2J6PHS7_9HELO</name>
<sequence length="277" mass="29588">MANYGYGGGYSTTSYGAQGGADGGGFMGGSQGGSQDSPGGSKTYGKDTLRPVTIKQIIEANQPHPDSDFKIDGAEVTQITFVGQINSISSQTTNTTYKIDDGTGLIEVKQWIDSDADPATSKPQPQEGDYLRVYGRLKSFNNKRHVAAHSIRPITDFNEVNYHLLEATAVHLYFTRGPPEGAENGVKSEGGMFVDSGLGNSAVAGGKKLPAKITGIARKVYELLQSEPQNNEGLHVNNIAQKLGVPSNEVFKAGDVLLGEGFIYTTVDDETWAVLEY</sequence>
<accession>A0A2J6PHS7</accession>
<evidence type="ECO:0000256" key="7">
    <source>
        <dbReference type="ARBA" id="ARBA00023242"/>
    </source>
</evidence>
<dbReference type="InterPro" id="IPR036388">
    <property type="entry name" value="WH-like_DNA-bd_sf"/>
</dbReference>
<evidence type="ECO:0000256" key="2">
    <source>
        <dbReference type="ARBA" id="ARBA00007815"/>
    </source>
</evidence>
<dbReference type="Gene3D" id="1.10.10.10">
    <property type="entry name" value="Winged helix-like DNA-binding domain superfamily/Winged helix DNA-binding domain"/>
    <property type="match status" value="1"/>
</dbReference>
<organism evidence="11 12">
    <name type="scientific">Hyaloscypha hepaticicola</name>
    <dbReference type="NCBI Taxonomy" id="2082293"/>
    <lineage>
        <taxon>Eukaryota</taxon>
        <taxon>Fungi</taxon>
        <taxon>Dikarya</taxon>
        <taxon>Ascomycota</taxon>
        <taxon>Pezizomycotina</taxon>
        <taxon>Leotiomycetes</taxon>
        <taxon>Helotiales</taxon>
        <taxon>Hyaloscyphaceae</taxon>
        <taxon>Hyaloscypha</taxon>
    </lineage>
</organism>
<keyword evidence="7" id="KW-0539">Nucleus</keyword>
<feature type="region of interest" description="Disordered" evidence="8">
    <location>
        <begin position="26"/>
        <end position="47"/>
    </location>
</feature>
<evidence type="ECO:0000256" key="3">
    <source>
        <dbReference type="ARBA" id="ARBA00022705"/>
    </source>
</evidence>
<keyword evidence="5" id="KW-0238">DNA-binding</keyword>
<dbReference type="OrthoDB" id="25571at2759"/>
<feature type="domain" description="OB" evidence="9">
    <location>
        <begin position="79"/>
        <end position="154"/>
    </location>
</feature>
<feature type="domain" description="Replication protein A C-terminal" evidence="10">
    <location>
        <begin position="171"/>
        <end position="270"/>
    </location>
</feature>
<dbReference type="FunFam" id="1.10.10.10:FF:000168">
    <property type="entry name" value="Replication protein A 32 kDa subunit"/>
    <property type="match status" value="1"/>
</dbReference>
<protein>
    <submittedName>
        <fullName evidence="11">Replication protein A, subunit RPA32</fullName>
    </submittedName>
</protein>
<dbReference type="SUPFAM" id="SSF46785">
    <property type="entry name" value="Winged helix' DNA-binding domain"/>
    <property type="match status" value="1"/>
</dbReference>
<keyword evidence="4" id="KW-0227">DNA damage</keyword>
<dbReference type="InterPro" id="IPR036390">
    <property type="entry name" value="WH_DNA-bd_sf"/>
</dbReference>
<dbReference type="Pfam" id="PF08784">
    <property type="entry name" value="RPA_C"/>
    <property type="match status" value="1"/>
</dbReference>
<keyword evidence="12" id="KW-1185">Reference proteome</keyword>
<dbReference type="CDD" id="cd04478">
    <property type="entry name" value="RPA2_DBD_D"/>
    <property type="match status" value="1"/>
</dbReference>
<dbReference type="GO" id="GO:0035861">
    <property type="term" value="C:site of double-strand break"/>
    <property type="evidence" value="ECO:0007669"/>
    <property type="project" value="TreeGrafter"/>
</dbReference>
<dbReference type="GO" id="GO:0006289">
    <property type="term" value="P:nucleotide-excision repair"/>
    <property type="evidence" value="ECO:0007669"/>
    <property type="project" value="TreeGrafter"/>
</dbReference>
<evidence type="ECO:0000256" key="1">
    <source>
        <dbReference type="ARBA" id="ARBA00004123"/>
    </source>
</evidence>
<dbReference type="GO" id="GO:0005662">
    <property type="term" value="C:DNA replication factor A complex"/>
    <property type="evidence" value="ECO:0007669"/>
    <property type="project" value="TreeGrafter"/>
</dbReference>
<evidence type="ECO:0000256" key="8">
    <source>
        <dbReference type="SAM" id="MobiDB-lite"/>
    </source>
</evidence>
<dbReference type="GO" id="GO:0000724">
    <property type="term" value="P:double-strand break repair via homologous recombination"/>
    <property type="evidence" value="ECO:0007669"/>
    <property type="project" value="TreeGrafter"/>
</dbReference>
<dbReference type="InterPro" id="IPR040260">
    <property type="entry name" value="RFA2-like"/>
</dbReference>
<dbReference type="InterPro" id="IPR014892">
    <property type="entry name" value="RPA_C"/>
</dbReference>
<dbReference type="FunFam" id="2.40.50.140:FF:000184">
    <property type="entry name" value="replication protein A 32 kDa subunit A-like"/>
    <property type="match status" value="1"/>
</dbReference>
<dbReference type="InterPro" id="IPR014646">
    <property type="entry name" value="Rfa2/RPA32"/>
</dbReference>
<dbReference type="AlphaFoldDB" id="A0A2J6PHS7"/>
<dbReference type="SUPFAM" id="SSF50249">
    <property type="entry name" value="Nucleic acid-binding proteins"/>
    <property type="match status" value="1"/>
</dbReference>
<dbReference type="Proteomes" id="UP000235672">
    <property type="component" value="Unassembled WGS sequence"/>
</dbReference>
<evidence type="ECO:0000256" key="5">
    <source>
        <dbReference type="ARBA" id="ARBA00023125"/>
    </source>
</evidence>